<dbReference type="Gene3D" id="2.60.40.1180">
    <property type="entry name" value="Golgi alpha-mannosidase II"/>
    <property type="match status" value="1"/>
</dbReference>
<dbReference type="AlphaFoldDB" id="A0AAW1D0D6"/>
<comment type="cofactor">
    <cofactor evidence="1">
        <name>Zn(2+)</name>
        <dbReference type="ChEBI" id="CHEBI:29105"/>
    </cofactor>
</comment>
<dbReference type="PANTHER" id="PTHR11607">
    <property type="entry name" value="ALPHA-MANNOSIDASE"/>
    <property type="match status" value="1"/>
</dbReference>
<dbReference type="GO" id="GO:0000139">
    <property type="term" value="C:Golgi membrane"/>
    <property type="evidence" value="ECO:0007669"/>
    <property type="project" value="TreeGrafter"/>
</dbReference>
<keyword evidence="7" id="KW-0326">Glycosidase</keyword>
<evidence type="ECO:0000256" key="11">
    <source>
        <dbReference type="ARBA" id="ARBA00093232"/>
    </source>
</evidence>
<evidence type="ECO:0000256" key="1">
    <source>
        <dbReference type="ARBA" id="ARBA00001947"/>
    </source>
</evidence>
<dbReference type="SUPFAM" id="SSF74650">
    <property type="entry name" value="Galactose mutarotase-like"/>
    <property type="match status" value="1"/>
</dbReference>
<dbReference type="InterPro" id="IPR011682">
    <property type="entry name" value="Glyco_hydro_38_C"/>
</dbReference>
<dbReference type="InterPro" id="IPR011013">
    <property type="entry name" value="Gal_mutarotase_sf_dom"/>
</dbReference>
<feature type="domain" description="Glycoside hydrolase family 38 central" evidence="12">
    <location>
        <begin position="85"/>
        <end position="172"/>
    </location>
</feature>
<dbReference type="InterPro" id="IPR015341">
    <property type="entry name" value="Glyco_hydro_38_cen"/>
</dbReference>
<gene>
    <name evidence="13" type="ORF">O3M35_010780</name>
</gene>
<evidence type="ECO:0000256" key="7">
    <source>
        <dbReference type="ARBA" id="ARBA00023295"/>
    </source>
</evidence>
<dbReference type="InterPro" id="IPR027291">
    <property type="entry name" value="Glyco_hydro_38_N_sf"/>
</dbReference>
<sequence>MSEYNTNLITLGGDFRFDNATEWYRQFRNYMAIINYISANNETYGGAKIKFSTLSNYFSEIPSNPKYLIKGDFFPYCDLTKAESNCWTGYYTTRPYHKKLARVVEANLRATEILYTLTLNTVNNKSANNNNTFLKLYKKLIRSRRTNALFQHHDGITGTSKSQVMKYYTEKLKGSFKDLKYIQSKCIKIFFNFESKEIIKKLPVKIVLFNSLGHYVNIDVRITISTFNVNVTRLNTDEVPYQIVTKSNGRYEVIILPLLKPLSINIYEIHGTELNTNSLIKPKSLDEKEFVISNDVQTLYFVDGFLNYIFKDNDLFKVSIHVKGYRPLVGKSGAYLFKPDLFDMWYVDKTQCNVFILNGDIYNEVRTKCSLLTLVTRLYKVGDLKEIVEIIVESNLNEEDLELTLTIKTDMKNAEWYTDVNDFIYRKRILVPDVKLEGNYYPMTSTVFIENDVWRLSLLSDHSHGTAQFNGHLEVMLNRRISVDDGKGLNEGVTENIIASSKFYLFIEIDPTNREHLFYLSKILNNPIAVHIFEYTDKLKDIEFLYESLKFGVHLVNFRTLTENINRPSNKALLVLHNHNENTTIAPFHSSEPFTLFKENSIMKTKLTGVEEIEEIDSLDEVKISPSTLVCLKVKF</sequence>
<dbReference type="GO" id="GO:0030246">
    <property type="term" value="F:carbohydrate binding"/>
    <property type="evidence" value="ECO:0007669"/>
    <property type="project" value="InterPro"/>
</dbReference>
<comment type="subunit">
    <text evidence="3">Homodimer; disulfide-linked.</text>
</comment>
<dbReference type="Gene3D" id="2.70.98.30">
    <property type="entry name" value="Golgi alpha-mannosidase II, domain 4"/>
    <property type="match status" value="1"/>
</dbReference>
<dbReference type="GO" id="GO:0004572">
    <property type="term" value="F:mannosyl-oligosaccharide 1,3-1,6-alpha-mannosidase activity"/>
    <property type="evidence" value="ECO:0007669"/>
    <property type="project" value="UniProtKB-EC"/>
</dbReference>
<evidence type="ECO:0000256" key="2">
    <source>
        <dbReference type="ARBA" id="ARBA00009792"/>
    </source>
</evidence>
<dbReference type="Pfam" id="PF07748">
    <property type="entry name" value="Glyco_hydro_38C"/>
    <property type="match status" value="1"/>
</dbReference>
<dbReference type="EMBL" id="JAPXFL010000007">
    <property type="protein sequence ID" value="KAK9504456.1"/>
    <property type="molecule type" value="Genomic_DNA"/>
</dbReference>
<evidence type="ECO:0000256" key="8">
    <source>
        <dbReference type="ARBA" id="ARBA00059516"/>
    </source>
</evidence>
<dbReference type="PANTHER" id="PTHR11607:SF70">
    <property type="entry name" value="ALPHA-MANNOSIDASE"/>
    <property type="match status" value="1"/>
</dbReference>
<evidence type="ECO:0000256" key="6">
    <source>
        <dbReference type="ARBA" id="ARBA00022833"/>
    </source>
</evidence>
<dbReference type="SUPFAM" id="SSF88688">
    <property type="entry name" value="Families 57/38 glycoside transferase middle domain"/>
    <property type="match status" value="1"/>
</dbReference>
<dbReference type="GO" id="GO:0046872">
    <property type="term" value="F:metal ion binding"/>
    <property type="evidence" value="ECO:0007669"/>
    <property type="project" value="UniProtKB-KW"/>
</dbReference>
<organism evidence="13 14">
    <name type="scientific">Rhynocoris fuscipes</name>
    <dbReference type="NCBI Taxonomy" id="488301"/>
    <lineage>
        <taxon>Eukaryota</taxon>
        <taxon>Metazoa</taxon>
        <taxon>Ecdysozoa</taxon>
        <taxon>Arthropoda</taxon>
        <taxon>Hexapoda</taxon>
        <taxon>Insecta</taxon>
        <taxon>Pterygota</taxon>
        <taxon>Neoptera</taxon>
        <taxon>Paraneoptera</taxon>
        <taxon>Hemiptera</taxon>
        <taxon>Heteroptera</taxon>
        <taxon>Panheteroptera</taxon>
        <taxon>Cimicomorpha</taxon>
        <taxon>Reduviidae</taxon>
        <taxon>Harpactorinae</taxon>
        <taxon>Harpactorini</taxon>
        <taxon>Rhynocoris</taxon>
    </lineage>
</organism>
<dbReference type="GO" id="GO:0006013">
    <property type="term" value="P:mannose metabolic process"/>
    <property type="evidence" value="ECO:0007669"/>
    <property type="project" value="InterPro"/>
</dbReference>
<comment type="similarity">
    <text evidence="2">Belongs to the glycosyl hydrolase 38 family.</text>
</comment>
<keyword evidence="5" id="KW-0378">Hydrolase</keyword>
<evidence type="ECO:0000256" key="5">
    <source>
        <dbReference type="ARBA" id="ARBA00022801"/>
    </source>
</evidence>
<dbReference type="InterPro" id="IPR011330">
    <property type="entry name" value="Glyco_hydro/deAcase_b/a-brl"/>
</dbReference>
<dbReference type="Proteomes" id="UP001461498">
    <property type="component" value="Unassembled WGS sequence"/>
</dbReference>
<evidence type="ECO:0000256" key="4">
    <source>
        <dbReference type="ARBA" id="ARBA00022723"/>
    </source>
</evidence>
<evidence type="ECO:0000256" key="9">
    <source>
        <dbReference type="ARBA" id="ARBA00066412"/>
    </source>
</evidence>
<comment type="caution">
    <text evidence="13">The sequence shown here is derived from an EMBL/GenBank/DDBJ whole genome shotgun (WGS) entry which is preliminary data.</text>
</comment>
<reference evidence="13 14" key="1">
    <citation type="submission" date="2022-12" db="EMBL/GenBank/DDBJ databases">
        <title>Chromosome-level genome assembly of true bugs.</title>
        <authorList>
            <person name="Ma L."/>
            <person name="Li H."/>
        </authorList>
    </citation>
    <scope>NUCLEOTIDE SEQUENCE [LARGE SCALE GENOMIC DNA]</scope>
    <source>
        <strain evidence="13">Lab_2022b</strain>
    </source>
</reference>
<dbReference type="Gene3D" id="3.20.110.10">
    <property type="entry name" value="Glycoside hydrolase 38, N terminal domain"/>
    <property type="match status" value="1"/>
</dbReference>
<keyword evidence="6" id="KW-0862">Zinc</keyword>
<dbReference type="InterPro" id="IPR028995">
    <property type="entry name" value="Glyco_hydro_57/38_cen_sf"/>
</dbReference>
<name>A0AAW1D0D6_9HEMI</name>
<dbReference type="EC" id="3.2.1.114" evidence="9"/>
<dbReference type="InterPro" id="IPR013780">
    <property type="entry name" value="Glyco_hydro_b"/>
</dbReference>
<evidence type="ECO:0000313" key="13">
    <source>
        <dbReference type="EMBL" id="KAK9504456.1"/>
    </source>
</evidence>
<dbReference type="InterPro" id="IPR050843">
    <property type="entry name" value="Glycosyl_Hydrlase_38"/>
</dbReference>
<evidence type="ECO:0000256" key="3">
    <source>
        <dbReference type="ARBA" id="ARBA00011748"/>
    </source>
</evidence>
<evidence type="ECO:0000313" key="14">
    <source>
        <dbReference type="Proteomes" id="UP001461498"/>
    </source>
</evidence>
<dbReference type="Gene3D" id="1.20.1270.50">
    <property type="entry name" value="Glycoside hydrolase family 38, central domain"/>
    <property type="match status" value="1"/>
</dbReference>
<dbReference type="SMART" id="SM00872">
    <property type="entry name" value="Alpha-mann_mid"/>
    <property type="match status" value="1"/>
</dbReference>
<dbReference type="Pfam" id="PF09261">
    <property type="entry name" value="Alpha-mann_mid"/>
    <property type="match status" value="1"/>
</dbReference>
<dbReference type="GO" id="GO:0006491">
    <property type="term" value="P:N-glycan processing"/>
    <property type="evidence" value="ECO:0007669"/>
    <property type="project" value="TreeGrafter"/>
</dbReference>
<keyword evidence="4" id="KW-0479">Metal-binding</keyword>
<dbReference type="FunFam" id="1.20.1270.50:FF:000001">
    <property type="entry name" value="Alpha-mannosidase"/>
    <property type="match status" value="1"/>
</dbReference>
<protein>
    <recommendedName>
        <fullName evidence="9">mannosyl-oligosaccharide 1,3-1,6-alpha-mannosidase</fullName>
        <ecNumber evidence="9">3.2.1.114</ecNumber>
    </recommendedName>
    <alternativeName>
        <fullName evidence="10">Mannosyl-oligosaccharide 1,3-1,6-alpha-mannosidase</fullName>
    </alternativeName>
</protein>
<dbReference type="SUPFAM" id="SSF88713">
    <property type="entry name" value="Glycoside hydrolase/deacetylase"/>
    <property type="match status" value="1"/>
</dbReference>
<evidence type="ECO:0000256" key="10">
    <source>
        <dbReference type="ARBA" id="ARBA00083602"/>
    </source>
</evidence>
<proteinExistence type="inferred from homology"/>
<comment type="catalytic activity">
    <reaction evidence="11">
        <text>N(4)-{beta-D-GlcNAc-(1-&gt;2)-alpha-D-Man-(1-&gt;3)-[alpha-D-Man-(1-&gt;3)-[alpha-D-Man-(1-&gt;6)]-alpha-D-Man-(1-&gt;6)]-beta-D-Man-(1-&gt;4)-beta-D-GlcNAc-(1-&gt;4)-beta-D-GlcNAc}-L-asparaginyl-[protein] + 2 H2O = 2 alpha-D-mannopyranose + an N(4)-{beta-D-GlcNAc-(1-&gt;2)-alpha-D-Man-(1-&gt;3)-[alpha-D-Man-(1-&gt;6)]-beta-D-Man-(1-&gt;4)-beta-D-GlcNAc-(1-&gt;4)-beta-D-GlcNAc}-L-asparaginyl-[protein]</text>
        <dbReference type="Rhea" id="RHEA:56052"/>
        <dbReference type="Rhea" id="RHEA-COMP:14368"/>
        <dbReference type="Rhea" id="RHEA-COMP:14369"/>
        <dbReference type="ChEBI" id="CHEBI:15377"/>
        <dbReference type="ChEBI" id="CHEBI:28729"/>
        <dbReference type="ChEBI" id="CHEBI:60615"/>
        <dbReference type="ChEBI" id="CHEBI:60625"/>
        <dbReference type="EC" id="3.2.1.114"/>
    </reaction>
</comment>
<evidence type="ECO:0000259" key="12">
    <source>
        <dbReference type="SMART" id="SM00872"/>
    </source>
</evidence>
<keyword evidence="14" id="KW-1185">Reference proteome</keyword>
<comment type="function">
    <text evidence="8">Catalyzes the first committed step in the biosynthesis of complex N-glycans. It controls conversion of high mannose to complex N-glycans; the final hydrolytic step in the N-glycan maturation pathway.</text>
</comment>
<dbReference type="InterPro" id="IPR037094">
    <property type="entry name" value="Glyco_hydro_38_cen_sf"/>
</dbReference>
<accession>A0AAW1D0D6</accession>